<evidence type="ECO:0000256" key="1">
    <source>
        <dbReference type="SAM" id="MobiDB-lite"/>
    </source>
</evidence>
<feature type="compositionally biased region" description="Low complexity" evidence="1">
    <location>
        <begin position="113"/>
        <end position="126"/>
    </location>
</feature>
<accession>A0ABT9R8Q7</accession>
<evidence type="ECO:0000256" key="2">
    <source>
        <dbReference type="SAM" id="Phobius"/>
    </source>
</evidence>
<keyword evidence="2" id="KW-0472">Membrane</keyword>
<reference evidence="3 4" key="1">
    <citation type="submission" date="2023-07" db="EMBL/GenBank/DDBJ databases">
        <title>Sequencing the genomes of 1000 actinobacteria strains.</title>
        <authorList>
            <person name="Klenk H.-P."/>
        </authorList>
    </citation>
    <scope>NUCLEOTIDE SEQUENCE [LARGE SCALE GENOMIC DNA]</scope>
    <source>
        <strain evidence="3 4">DSM 44109</strain>
    </source>
</reference>
<dbReference type="Proteomes" id="UP001230426">
    <property type="component" value="Unassembled WGS sequence"/>
</dbReference>
<name>A0ABT9R8Q7_9ACTN</name>
<keyword evidence="2" id="KW-0812">Transmembrane</keyword>
<protein>
    <submittedName>
        <fullName evidence="3">Uncharacterized protein</fullName>
    </submittedName>
</protein>
<dbReference type="RefSeq" id="WP_306865207.1">
    <property type="nucleotide sequence ID" value="NZ_JAUSRB010000002.1"/>
</dbReference>
<feature type="compositionally biased region" description="Low complexity" evidence="1">
    <location>
        <begin position="28"/>
        <end position="37"/>
    </location>
</feature>
<dbReference type="EMBL" id="JAUSRB010000002">
    <property type="protein sequence ID" value="MDP9865603.1"/>
    <property type="molecule type" value="Genomic_DNA"/>
</dbReference>
<evidence type="ECO:0000313" key="3">
    <source>
        <dbReference type="EMBL" id="MDP9865603.1"/>
    </source>
</evidence>
<keyword evidence="2" id="KW-1133">Transmembrane helix</keyword>
<evidence type="ECO:0000313" key="4">
    <source>
        <dbReference type="Proteomes" id="UP001230426"/>
    </source>
</evidence>
<organism evidence="3 4">
    <name type="scientific">Streptosporangium brasiliense</name>
    <dbReference type="NCBI Taxonomy" id="47480"/>
    <lineage>
        <taxon>Bacteria</taxon>
        <taxon>Bacillati</taxon>
        <taxon>Actinomycetota</taxon>
        <taxon>Actinomycetes</taxon>
        <taxon>Streptosporangiales</taxon>
        <taxon>Streptosporangiaceae</taxon>
        <taxon>Streptosporangium</taxon>
    </lineage>
</organism>
<comment type="caution">
    <text evidence="3">The sequence shown here is derived from an EMBL/GenBank/DDBJ whole genome shotgun (WGS) entry which is preliminary data.</text>
</comment>
<sequence length="313" mass="32856">MANQYGPQDRYHQPQQPYGQPPRPPAGYPQQYQQPYGQPYPPPGYGYNPPPQKPGKGAVFWLLVVCAPILLLFGCVAVVVKVGSVTTTTTGAPPDVVYAAPTQTAESAPVTETRPSAPPTTASTAPSSPPAVAQPPQIEPKTYSGTGAKVVKFDPISDLALVTFTHTGSANFIVTALDSSGAMQDVPVNAIGSYSGTRMLSPRNNTQIAALEIKADGQWTADMKPLSAARTWSGPSIEGRGDQVLKLDPPAEGLATAQVIHSGKANFIVQTHGGSALNLPINEIGNYSGEVQLPSGTTVVEIRADGAWSFRRG</sequence>
<gene>
    <name evidence="3" type="ORF">J2S55_004869</name>
</gene>
<feature type="compositionally biased region" description="Pro residues" evidence="1">
    <location>
        <begin position="38"/>
        <end position="49"/>
    </location>
</feature>
<feature type="region of interest" description="Disordered" evidence="1">
    <location>
        <begin position="90"/>
        <end position="140"/>
    </location>
</feature>
<feature type="transmembrane region" description="Helical" evidence="2">
    <location>
        <begin position="58"/>
        <end position="80"/>
    </location>
</feature>
<keyword evidence="4" id="KW-1185">Reference proteome</keyword>
<feature type="region of interest" description="Disordered" evidence="1">
    <location>
        <begin position="1"/>
        <end position="49"/>
    </location>
</feature>
<proteinExistence type="predicted"/>